<dbReference type="Pfam" id="PF13424">
    <property type="entry name" value="TPR_12"/>
    <property type="match status" value="1"/>
</dbReference>
<evidence type="ECO:0000313" key="5">
    <source>
        <dbReference type="Proteomes" id="UP000002630"/>
    </source>
</evidence>
<sequence length="290" mass="31649">MKGGADPEEMMRQMSIPDLAQKLDQAESTFGQVHPQVAAALIPLSQALYANGDLGPARQSCTRALQILQMAYKERPSVEMAEALHTLAMIQQAESPEVGDKALGSQNMALELAMRVFGPDSVEVAAYARCLAQMSEDYSQFLSPGLPRPFYMPNPIPLYRQTLSIIEKVIGPKDPSVASALDDLASALLFHRDDDYTEMKAVTLLPEAETLAARSLAISRASLGEEHPITAGREHNLGMIKRGLQKPKESLDCFRRALAIREKVLGVDHPDSKSSRELVEEEESGTAPPP</sequence>
<evidence type="ECO:0000256" key="1">
    <source>
        <dbReference type="ARBA" id="ARBA00022737"/>
    </source>
</evidence>
<name>D7FQU3_ECTSI</name>
<dbReference type="STRING" id="2880.D7FQU3"/>
<dbReference type="InParanoid" id="D7FQU3"/>
<dbReference type="OrthoDB" id="5390606at2759"/>
<dbReference type="AlphaFoldDB" id="D7FQU3"/>
<keyword evidence="5" id="KW-1185">Reference proteome</keyword>
<gene>
    <name evidence="4" type="ORF">Esi_0208_0040</name>
</gene>
<feature type="compositionally biased region" description="Basic and acidic residues" evidence="3">
    <location>
        <begin position="268"/>
        <end position="278"/>
    </location>
</feature>
<feature type="region of interest" description="Disordered" evidence="3">
    <location>
        <begin position="268"/>
        <end position="290"/>
    </location>
</feature>
<reference evidence="4 5" key="1">
    <citation type="journal article" date="2010" name="Nature">
        <title>The Ectocarpus genome and the independent evolution of multicellularity in brown algae.</title>
        <authorList>
            <person name="Cock J.M."/>
            <person name="Sterck L."/>
            <person name="Rouze P."/>
            <person name="Scornet D."/>
            <person name="Allen A.E."/>
            <person name="Amoutzias G."/>
            <person name="Anthouard V."/>
            <person name="Artiguenave F."/>
            <person name="Aury J.M."/>
            <person name="Badger J.H."/>
            <person name="Beszteri B."/>
            <person name="Billiau K."/>
            <person name="Bonnet E."/>
            <person name="Bothwell J.H."/>
            <person name="Bowler C."/>
            <person name="Boyen C."/>
            <person name="Brownlee C."/>
            <person name="Carrano C.J."/>
            <person name="Charrier B."/>
            <person name="Cho G.Y."/>
            <person name="Coelho S.M."/>
            <person name="Collen J."/>
            <person name="Corre E."/>
            <person name="Da Silva C."/>
            <person name="Delage L."/>
            <person name="Delaroque N."/>
            <person name="Dittami S.M."/>
            <person name="Doulbeau S."/>
            <person name="Elias M."/>
            <person name="Farnham G."/>
            <person name="Gachon C.M."/>
            <person name="Gschloessl B."/>
            <person name="Heesch S."/>
            <person name="Jabbari K."/>
            <person name="Jubin C."/>
            <person name="Kawai H."/>
            <person name="Kimura K."/>
            <person name="Kloareg B."/>
            <person name="Kupper F.C."/>
            <person name="Lang D."/>
            <person name="Le Bail A."/>
            <person name="Leblanc C."/>
            <person name="Lerouge P."/>
            <person name="Lohr M."/>
            <person name="Lopez P.J."/>
            <person name="Martens C."/>
            <person name="Maumus F."/>
            <person name="Michel G."/>
            <person name="Miranda-Saavedra D."/>
            <person name="Morales J."/>
            <person name="Moreau H."/>
            <person name="Motomura T."/>
            <person name="Nagasato C."/>
            <person name="Napoli C.A."/>
            <person name="Nelson D.R."/>
            <person name="Nyvall-Collen P."/>
            <person name="Peters A.F."/>
            <person name="Pommier C."/>
            <person name="Potin P."/>
            <person name="Poulain J."/>
            <person name="Quesneville H."/>
            <person name="Read B."/>
            <person name="Rensing S.A."/>
            <person name="Ritter A."/>
            <person name="Rousvoal S."/>
            <person name="Samanta M."/>
            <person name="Samson G."/>
            <person name="Schroeder D.C."/>
            <person name="Segurens B."/>
            <person name="Strittmatter M."/>
            <person name="Tonon T."/>
            <person name="Tregear J.W."/>
            <person name="Valentin K."/>
            <person name="von Dassow P."/>
            <person name="Yamagishi T."/>
            <person name="Van de Peer Y."/>
            <person name="Wincker P."/>
        </authorList>
    </citation>
    <scope>NUCLEOTIDE SEQUENCE [LARGE SCALE GENOMIC DNA]</scope>
    <source>
        <strain evidence="5">Ec32 / CCAP1310/4</strain>
    </source>
</reference>
<evidence type="ECO:0000256" key="3">
    <source>
        <dbReference type="SAM" id="MobiDB-lite"/>
    </source>
</evidence>
<organism evidence="4 5">
    <name type="scientific">Ectocarpus siliculosus</name>
    <name type="common">Brown alga</name>
    <name type="synonym">Conferva siliculosa</name>
    <dbReference type="NCBI Taxonomy" id="2880"/>
    <lineage>
        <taxon>Eukaryota</taxon>
        <taxon>Sar</taxon>
        <taxon>Stramenopiles</taxon>
        <taxon>Ochrophyta</taxon>
        <taxon>PX clade</taxon>
        <taxon>Phaeophyceae</taxon>
        <taxon>Ectocarpales</taxon>
        <taxon>Ectocarpaceae</taxon>
        <taxon>Ectocarpus</taxon>
    </lineage>
</organism>
<dbReference type="PANTHER" id="PTHR45641:SF19">
    <property type="entry name" value="NEPHROCYSTIN-3"/>
    <property type="match status" value="1"/>
</dbReference>
<dbReference type="PANTHER" id="PTHR45641">
    <property type="entry name" value="TETRATRICOPEPTIDE REPEAT PROTEIN (AFU_ORTHOLOGUE AFUA_6G03870)"/>
    <property type="match status" value="1"/>
</dbReference>
<dbReference type="EMBL" id="FN648385">
    <property type="protein sequence ID" value="CBJ30653.1"/>
    <property type="molecule type" value="Genomic_DNA"/>
</dbReference>
<protein>
    <submittedName>
        <fullName evidence="4">Uncharacterized protein</fullName>
    </submittedName>
</protein>
<dbReference type="InterPro" id="IPR011990">
    <property type="entry name" value="TPR-like_helical_dom_sf"/>
</dbReference>
<evidence type="ECO:0000256" key="2">
    <source>
        <dbReference type="ARBA" id="ARBA00022803"/>
    </source>
</evidence>
<evidence type="ECO:0000313" key="4">
    <source>
        <dbReference type="EMBL" id="CBJ30653.1"/>
    </source>
</evidence>
<keyword evidence="1" id="KW-0677">Repeat</keyword>
<dbReference type="eggNOG" id="KOG1840">
    <property type="taxonomic scope" value="Eukaryota"/>
</dbReference>
<accession>D7FQU3</accession>
<dbReference type="EMBL" id="FN649744">
    <property type="protein sequence ID" value="CBJ30653.1"/>
    <property type="molecule type" value="Genomic_DNA"/>
</dbReference>
<keyword evidence="2" id="KW-0802">TPR repeat</keyword>
<proteinExistence type="predicted"/>
<dbReference type="SUPFAM" id="SSF48452">
    <property type="entry name" value="TPR-like"/>
    <property type="match status" value="2"/>
</dbReference>
<dbReference type="Proteomes" id="UP000002630">
    <property type="component" value="Linkage Group LG19"/>
</dbReference>
<dbReference type="Gene3D" id="1.25.40.10">
    <property type="entry name" value="Tetratricopeptide repeat domain"/>
    <property type="match status" value="2"/>
</dbReference>